<evidence type="ECO:0000256" key="4">
    <source>
        <dbReference type="ARBA" id="ARBA00022847"/>
    </source>
</evidence>
<feature type="compositionally biased region" description="Basic and acidic residues" evidence="7">
    <location>
        <begin position="487"/>
        <end position="510"/>
    </location>
</feature>
<keyword evidence="5 8" id="KW-1133">Transmembrane helix</keyword>
<dbReference type="PANTHER" id="PTHR10361">
    <property type="entry name" value="SODIUM-BILE ACID COTRANSPORTER"/>
    <property type="match status" value="1"/>
</dbReference>
<comment type="subcellular location">
    <subcellularLocation>
        <location evidence="1">Membrane</location>
        <topology evidence="1">Multi-pass membrane protein</topology>
    </subcellularLocation>
</comment>
<evidence type="ECO:0000256" key="6">
    <source>
        <dbReference type="ARBA" id="ARBA00023136"/>
    </source>
</evidence>
<feature type="region of interest" description="Disordered" evidence="7">
    <location>
        <begin position="90"/>
        <end position="126"/>
    </location>
</feature>
<evidence type="ECO:0000256" key="1">
    <source>
        <dbReference type="ARBA" id="ARBA00004141"/>
    </source>
</evidence>
<accession>A0A1I8JBY9</accession>
<keyword evidence="4" id="KW-0813">Transport</keyword>
<feature type="transmembrane region" description="Helical" evidence="8">
    <location>
        <begin position="1064"/>
        <end position="1087"/>
    </location>
</feature>
<feature type="compositionally biased region" description="Basic and acidic residues" evidence="7">
    <location>
        <begin position="65"/>
        <end position="74"/>
    </location>
</feature>
<feature type="region of interest" description="Disordered" evidence="7">
    <location>
        <begin position="487"/>
        <end position="529"/>
    </location>
</feature>
<evidence type="ECO:0000313" key="9">
    <source>
        <dbReference type="Proteomes" id="UP000095280"/>
    </source>
</evidence>
<dbReference type="Gene3D" id="1.20.1530.20">
    <property type="match status" value="1"/>
</dbReference>
<keyword evidence="3 8" id="KW-0812">Transmembrane</keyword>
<keyword evidence="9" id="KW-1185">Reference proteome</keyword>
<feature type="transmembrane region" description="Helical" evidence="8">
    <location>
        <begin position="1039"/>
        <end position="1058"/>
    </location>
</feature>
<feature type="region of interest" description="Disordered" evidence="7">
    <location>
        <begin position="41"/>
        <end position="75"/>
    </location>
</feature>
<dbReference type="InterPro" id="IPR004710">
    <property type="entry name" value="Bilac:Na_transpt"/>
</dbReference>
<evidence type="ECO:0000256" key="3">
    <source>
        <dbReference type="ARBA" id="ARBA00022692"/>
    </source>
</evidence>
<keyword evidence="6 8" id="KW-0472">Membrane</keyword>
<dbReference type="GO" id="GO:0016020">
    <property type="term" value="C:membrane"/>
    <property type="evidence" value="ECO:0007669"/>
    <property type="project" value="UniProtKB-SubCell"/>
</dbReference>
<dbReference type="InterPro" id="IPR038770">
    <property type="entry name" value="Na+/solute_symporter_sf"/>
</dbReference>
<evidence type="ECO:0000256" key="5">
    <source>
        <dbReference type="ARBA" id="ARBA00022989"/>
    </source>
</evidence>
<organism evidence="9 10">
    <name type="scientific">Macrostomum lignano</name>
    <dbReference type="NCBI Taxonomy" id="282301"/>
    <lineage>
        <taxon>Eukaryota</taxon>
        <taxon>Metazoa</taxon>
        <taxon>Spiralia</taxon>
        <taxon>Lophotrochozoa</taxon>
        <taxon>Platyhelminthes</taxon>
        <taxon>Rhabditophora</taxon>
        <taxon>Macrostomorpha</taxon>
        <taxon>Macrostomida</taxon>
        <taxon>Macrostomidae</taxon>
        <taxon>Macrostomum</taxon>
    </lineage>
</organism>
<evidence type="ECO:0000256" key="7">
    <source>
        <dbReference type="SAM" id="MobiDB-lite"/>
    </source>
</evidence>
<dbReference type="WBParaSite" id="maker-uti_cns_0046646-snap-gene-0.2-mRNA-1">
    <property type="protein sequence ID" value="maker-uti_cns_0046646-snap-gene-0.2-mRNA-1"/>
    <property type="gene ID" value="maker-uti_cns_0046646-snap-gene-0.2"/>
</dbReference>
<feature type="transmembrane region" description="Helical" evidence="8">
    <location>
        <begin position="1094"/>
        <end position="1114"/>
    </location>
</feature>
<dbReference type="InterPro" id="IPR002657">
    <property type="entry name" value="BilAc:Na_symport/Acr3"/>
</dbReference>
<dbReference type="Pfam" id="PF01758">
    <property type="entry name" value="SBF"/>
    <property type="match status" value="1"/>
</dbReference>
<feature type="compositionally biased region" description="Gly residues" evidence="7">
    <location>
        <begin position="41"/>
        <end position="59"/>
    </location>
</feature>
<keyword evidence="4" id="KW-0769">Symport</keyword>
<comment type="similarity">
    <text evidence="2">Belongs to the bile acid:sodium symporter (BASS) (TC 2.A.28) family.</text>
</comment>
<feature type="region of interest" description="Disordered" evidence="7">
    <location>
        <begin position="1550"/>
        <end position="1580"/>
    </location>
</feature>
<protein>
    <submittedName>
        <fullName evidence="10">PHM7_cyt domain-containing protein</fullName>
    </submittedName>
</protein>
<reference evidence="10" key="1">
    <citation type="submission" date="2016-11" db="UniProtKB">
        <authorList>
            <consortium name="WormBaseParasite"/>
        </authorList>
    </citation>
    <scope>IDENTIFICATION</scope>
</reference>
<feature type="transmembrane region" description="Helical" evidence="8">
    <location>
        <begin position="869"/>
        <end position="885"/>
    </location>
</feature>
<feature type="transmembrane region" description="Helical" evidence="8">
    <location>
        <begin position="1299"/>
        <end position="1326"/>
    </location>
</feature>
<proteinExistence type="inferred from homology"/>
<dbReference type="Proteomes" id="UP000095280">
    <property type="component" value="Unplaced"/>
</dbReference>
<sequence>LEHRSSFLAAPPVKELKEPATLMLRLATCCGFCSGGGGGGGGGGEGGGGGDIDGGGGGASSKANGRREKSRTGCREAVVADATEAEAAAAAAVETQTAEGAARRRMRSPRPRQPGQRLARNSQRRRRLHLHLDAAAAAADGCSWPMKPGAHGPNAMSQQAVYDWYSQFKNGRSDVEDEEGQKKLAQSVTPFNQTVVAVASLLSIGIALVIQPIGKHFFVLLDNEKLAKDYLVRYLRATSCSCGSASGRVQSGGLLQLPGVLFSHSVCLLQHLRLGFGKHLRLQAEQLLVAQAGILELIAGCLFAPFNNFALSALSGLFGFAAVFGKAQAAERLQHVIRINSFLIALAAHSAINRSLASLVTLASGATSLMNLFNAARGMLTSSSGDSSGDSGGCWSITDQLLSLAGTVDETPSSLNCNFALGAVFVDFDVRTMMAALQQQMERPESKQVKIVKFTPSQDIHVWLAAFEQHCKMERIVDPTTISKSLKSKDSKHSKIERIKNESNESKSDSNENFQWRRRPQEDHPPGRNHLACLLRQRDLPSGKACQCLKITTTLSLIETRGAEVECPRHSIQQYLLRIAFLQLDEALLQRSQIWPHPWTLREQFTHQEAVAVLQEIAERLQQMLRRAWINLNKSFAEMASFRRKDFKRFGMLSHPLHRYFPLMVFFTFLCSSNYSVVQAFSLAREQKTTMQLSVHNLRLLPANTSGGSDQDTASANLTLYFFPGPNLYSIVEGQTVNLTFDYSLNSAVDINATFSVADPEVAELLPVENWALMLQRDHQPSPDVLRWLQKMRDNSSSETEKPTPPYPRLGHRLQLRGLFLGRTELQLELTAPAAGSNGTAVQRLTAAEGTELKFRVSVVRYLRLVDKIFRVVVWIFVLVASIGIGCEMDLTVVKNVLRRPVAPVIGLVSQFLFMPMISYCVLLVIEIPPSTALGYFGMGCSPGGGASNFYCLLLGGDVSLSVTMTLLSTITALGMVPLYIFTLGQQVLKSRDINIRIPYWSILLTLVLIIVPTAIGFAIQRQLPRLDRFIRRILKPMLICFILFMFTVGFYANAYILKLFTPAMILAGCCLPYLGFIFGALMATVFCQGYRRVVTIGLETMIQNAGLPILMLQTSLPQPDADLSLVGPVAALTFTPLPLLLWLAVRLVRQKCCGVVDDDADEIDKRDEADDLAMDEAPPRRQTANRTDQAVAPPAEAEKFLPVAVAHPLARFLWLFVCLFWRDRPEPNSARNSARKVQLVHINTAKFRSESTPISVLLMCSVSDVSKPRNTKILHGVSSTTKSTATEAMVMVARRTRLAAWSTPSALAVAVAALLSRFFFLLVGVPSSEQRLLLRSLESSCCSGGVCGASNGEAAATSCCRRSRRRREADHWIFTRSATMSTLAPNTSRLGTGAWIIITKRSSVIHQLRMKRHALEGAKAPMHSQRRTPLASSGAAVVEFPTGLDSSSQALPSKLLTVNSRWLRSNTNSLVDRRSSPSSEAARFARNSRRNRIKIRAAGTLAQRLRQHCGPTASPRRFTLQCALQQGSPQVVQLAARILRVLAGEAASQAAEQRPGPVQPVVPPAAGQEGGTEAAHRVQARPAERQLWKWWRASAPIKDGGILQYSNHNVGEF</sequence>
<dbReference type="PANTHER" id="PTHR10361:SF28">
    <property type="entry name" value="P3 PROTEIN-RELATED"/>
    <property type="match status" value="1"/>
</dbReference>
<feature type="transmembrane region" description="Helical" evidence="8">
    <location>
        <begin position="905"/>
        <end position="929"/>
    </location>
</feature>
<feature type="transmembrane region" description="Helical" evidence="8">
    <location>
        <begin position="1126"/>
        <end position="1146"/>
    </location>
</feature>
<feature type="transmembrane region" description="Helical" evidence="8">
    <location>
        <begin position="1000"/>
        <end position="1019"/>
    </location>
</feature>
<feature type="region of interest" description="Disordered" evidence="7">
    <location>
        <begin position="1167"/>
        <end position="1188"/>
    </location>
</feature>
<evidence type="ECO:0000313" key="10">
    <source>
        <dbReference type="WBParaSite" id="maker-uti_cns_0046646-snap-gene-0.2-mRNA-1"/>
    </source>
</evidence>
<evidence type="ECO:0000256" key="8">
    <source>
        <dbReference type="SAM" id="Phobius"/>
    </source>
</evidence>
<feature type="compositionally biased region" description="Low complexity" evidence="7">
    <location>
        <begin position="90"/>
        <end position="100"/>
    </location>
</feature>
<name>A0A1I8JBY9_9PLAT</name>
<feature type="transmembrane region" description="Helical" evidence="8">
    <location>
        <begin position="950"/>
        <end position="980"/>
    </location>
</feature>
<evidence type="ECO:0000256" key="2">
    <source>
        <dbReference type="ARBA" id="ARBA00006528"/>
    </source>
</evidence>
<dbReference type="GO" id="GO:0015293">
    <property type="term" value="F:symporter activity"/>
    <property type="evidence" value="ECO:0007669"/>
    <property type="project" value="UniProtKB-KW"/>
</dbReference>